<comment type="caution">
    <text evidence="2">The sequence shown here is derived from an EMBL/GenBank/DDBJ whole genome shotgun (WGS) entry which is preliminary data.</text>
</comment>
<feature type="region of interest" description="Disordered" evidence="1">
    <location>
        <begin position="100"/>
        <end position="121"/>
    </location>
</feature>
<keyword evidence="3" id="KW-1185">Reference proteome</keyword>
<dbReference type="Proteomes" id="UP001185069">
    <property type="component" value="Unassembled WGS sequence"/>
</dbReference>
<evidence type="ECO:0000256" key="1">
    <source>
        <dbReference type="SAM" id="MobiDB-lite"/>
    </source>
</evidence>
<sequence length="121" mass="13383">MSGALHDLNLHLIDWDKQLREQEQVNREAAEAEATYRRLRSKALTTAKFHDPKISLGLAEAIADADEQVSAALTARLITNARAESIRSRLAWFRAKADAGRSEVANDRAASQLYASHGRDA</sequence>
<dbReference type="EMBL" id="JAVDQF010000001">
    <property type="protein sequence ID" value="MDR6270645.1"/>
    <property type="molecule type" value="Genomic_DNA"/>
</dbReference>
<reference evidence="2 3" key="1">
    <citation type="submission" date="2023-07" db="EMBL/GenBank/DDBJ databases">
        <title>Sequencing the genomes of 1000 actinobacteria strains.</title>
        <authorList>
            <person name="Klenk H.-P."/>
        </authorList>
    </citation>
    <scope>NUCLEOTIDE SEQUENCE [LARGE SCALE GENOMIC DNA]</scope>
    <source>
        <strain evidence="2 3">DSM 14555</strain>
    </source>
</reference>
<dbReference type="RefSeq" id="WP_309799843.1">
    <property type="nucleotide sequence ID" value="NZ_BAAAHY010000004.1"/>
</dbReference>
<evidence type="ECO:0000313" key="3">
    <source>
        <dbReference type="Proteomes" id="UP001185069"/>
    </source>
</evidence>
<name>A0ABU1JE42_9MICC</name>
<proteinExistence type="predicted"/>
<protein>
    <submittedName>
        <fullName evidence="2">Membrane protein</fullName>
    </submittedName>
</protein>
<accession>A0ABU1JE42</accession>
<organism evidence="2 3">
    <name type="scientific">Arthrobacter russicus</name>
    <dbReference type="NCBI Taxonomy" id="172040"/>
    <lineage>
        <taxon>Bacteria</taxon>
        <taxon>Bacillati</taxon>
        <taxon>Actinomycetota</taxon>
        <taxon>Actinomycetes</taxon>
        <taxon>Micrococcales</taxon>
        <taxon>Micrococcaceae</taxon>
        <taxon>Arthrobacter</taxon>
    </lineage>
</organism>
<gene>
    <name evidence="2" type="ORF">JOE69_002883</name>
</gene>
<evidence type="ECO:0000313" key="2">
    <source>
        <dbReference type="EMBL" id="MDR6270645.1"/>
    </source>
</evidence>